<comment type="caution">
    <text evidence="3">The sequence shown here is derived from an EMBL/GenBank/DDBJ whole genome shotgun (WGS) entry which is preliminary data.</text>
</comment>
<accession>A0A9P3L8R4</accession>
<evidence type="ECO:0000313" key="3">
    <source>
        <dbReference type="EMBL" id="GJE85273.1"/>
    </source>
</evidence>
<keyword evidence="2" id="KW-0812">Transmembrane</keyword>
<evidence type="ECO:0000256" key="2">
    <source>
        <dbReference type="SAM" id="Phobius"/>
    </source>
</evidence>
<dbReference type="Proteomes" id="UP000703269">
    <property type="component" value="Unassembled WGS sequence"/>
</dbReference>
<keyword evidence="2" id="KW-0472">Membrane</keyword>
<evidence type="ECO:0008006" key="5">
    <source>
        <dbReference type="Google" id="ProtNLM"/>
    </source>
</evidence>
<keyword evidence="4" id="KW-1185">Reference proteome</keyword>
<evidence type="ECO:0000313" key="4">
    <source>
        <dbReference type="Proteomes" id="UP000703269"/>
    </source>
</evidence>
<organism evidence="3 4">
    <name type="scientific">Phanerochaete sordida</name>
    <dbReference type="NCBI Taxonomy" id="48140"/>
    <lineage>
        <taxon>Eukaryota</taxon>
        <taxon>Fungi</taxon>
        <taxon>Dikarya</taxon>
        <taxon>Basidiomycota</taxon>
        <taxon>Agaricomycotina</taxon>
        <taxon>Agaricomycetes</taxon>
        <taxon>Polyporales</taxon>
        <taxon>Phanerochaetaceae</taxon>
        <taxon>Phanerochaete</taxon>
    </lineage>
</organism>
<feature type="compositionally biased region" description="Polar residues" evidence="1">
    <location>
        <begin position="27"/>
        <end position="44"/>
    </location>
</feature>
<sequence length="252" mass="27310">MTTYAHLPSVATRLNDDSASSSSAQSTVTITMSPQPSAPSNGAFDSNNSGLRKISTILPAFLIGFVCFLAIFLACGMFHSRRRRRLLLMQSLAFPGELTDDERGGRRRTKKKKRLVKPRLFEVEVRGAQWDADLEALLPVAAELPPGSGPSKPPSPLVVVPQAHAQRPWYLPNFSLGRAPQPPTPADVLAEGTPPVMQQAQLAFLVSMPAPHRAPGAPAAELALGTTRVPYRGEQEGDDEAEELLRKIDWTA</sequence>
<keyword evidence="2" id="KW-1133">Transmembrane helix</keyword>
<dbReference type="AlphaFoldDB" id="A0A9P3L8R4"/>
<dbReference type="EMBL" id="BPQB01000002">
    <property type="protein sequence ID" value="GJE85273.1"/>
    <property type="molecule type" value="Genomic_DNA"/>
</dbReference>
<name>A0A9P3L8R4_9APHY</name>
<reference evidence="3 4" key="1">
    <citation type="submission" date="2021-08" db="EMBL/GenBank/DDBJ databases">
        <title>Draft Genome Sequence of Phanerochaete sordida strain YK-624.</title>
        <authorList>
            <person name="Mori T."/>
            <person name="Dohra H."/>
            <person name="Suzuki T."/>
            <person name="Kawagishi H."/>
            <person name="Hirai H."/>
        </authorList>
    </citation>
    <scope>NUCLEOTIDE SEQUENCE [LARGE SCALE GENOMIC DNA]</scope>
    <source>
        <strain evidence="3 4">YK-624</strain>
    </source>
</reference>
<gene>
    <name evidence="3" type="ORF">PsYK624_013520</name>
</gene>
<feature type="region of interest" description="Disordered" evidence="1">
    <location>
        <begin position="14"/>
        <end position="44"/>
    </location>
</feature>
<feature type="transmembrane region" description="Helical" evidence="2">
    <location>
        <begin position="57"/>
        <end position="79"/>
    </location>
</feature>
<evidence type="ECO:0000256" key="1">
    <source>
        <dbReference type="SAM" id="MobiDB-lite"/>
    </source>
</evidence>
<protein>
    <recommendedName>
        <fullName evidence="5">Transmembrane protein</fullName>
    </recommendedName>
</protein>
<proteinExistence type="predicted"/>
<dbReference type="OrthoDB" id="2801743at2759"/>